<comment type="caution">
    <text evidence="1">The sequence shown here is derived from an EMBL/GenBank/DDBJ whole genome shotgun (WGS) entry which is preliminary data.</text>
</comment>
<feature type="non-terminal residue" evidence="1">
    <location>
        <position position="57"/>
    </location>
</feature>
<dbReference type="Proteomes" id="UP000789920">
    <property type="component" value="Unassembled WGS sequence"/>
</dbReference>
<organism evidence="1 2">
    <name type="scientific">Racocetra persica</name>
    <dbReference type="NCBI Taxonomy" id="160502"/>
    <lineage>
        <taxon>Eukaryota</taxon>
        <taxon>Fungi</taxon>
        <taxon>Fungi incertae sedis</taxon>
        <taxon>Mucoromycota</taxon>
        <taxon>Glomeromycotina</taxon>
        <taxon>Glomeromycetes</taxon>
        <taxon>Diversisporales</taxon>
        <taxon>Gigasporaceae</taxon>
        <taxon>Racocetra</taxon>
    </lineage>
</organism>
<evidence type="ECO:0000313" key="2">
    <source>
        <dbReference type="Proteomes" id="UP000789920"/>
    </source>
</evidence>
<feature type="non-terminal residue" evidence="1">
    <location>
        <position position="1"/>
    </location>
</feature>
<name>A0ACA9R3R3_9GLOM</name>
<keyword evidence="2" id="KW-1185">Reference proteome</keyword>
<evidence type="ECO:0000313" key="1">
    <source>
        <dbReference type="EMBL" id="CAG8775477.1"/>
    </source>
</evidence>
<proteinExistence type="predicted"/>
<reference evidence="1" key="1">
    <citation type="submission" date="2021-06" db="EMBL/GenBank/DDBJ databases">
        <authorList>
            <person name="Kallberg Y."/>
            <person name="Tangrot J."/>
            <person name="Rosling A."/>
        </authorList>
    </citation>
    <scope>NUCLEOTIDE SEQUENCE</scope>
    <source>
        <strain evidence="1">MA461A</strain>
    </source>
</reference>
<protein>
    <submittedName>
        <fullName evidence="1">5535_t:CDS:1</fullName>
    </submittedName>
</protein>
<accession>A0ACA9R3R3</accession>
<dbReference type="EMBL" id="CAJVQC010042513">
    <property type="protein sequence ID" value="CAG8775477.1"/>
    <property type="molecule type" value="Genomic_DNA"/>
</dbReference>
<sequence length="57" mass="6487">EALRQPLNSQAINSNQVYGRPPILDKSAHNRLTQLVLNNHRITKRDIQAALEQQEGK</sequence>
<gene>
    <name evidence="1" type="ORF">RPERSI_LOCUS16910</name>
</gene>